<reference evidence="9" key="3">
    <citation type="submission" date="2025-09" db="UniProtKB">
        <authorList>
            <consortium name="Ensembl"/>
        </authorList>
    </citation>
    <scope>IDENTIFICATION</scope>
</reference>
<gene>
    <name evidence="9" type="primary">TMEM106A</name>
</gene>
<dbReference type="InterPro" id="IPR009790">
    <property type="entry name" value="TMEM106"/>
</dbReference>
<feature type="domain" description="Transmembrane protein 106 N-terminal" evidence="8">
    <location>
        <begin position="75"/>
        <end position="109"/>
    </location>
</feature>
<dbReference type="PANTHER" id="PTHR28556:SF6">
    <property type="entry name" value="TRANSMEMBRANE PROTEIN 106A"/>
    <property type="match status" value="1"/>
</dbReference>
<accession>A0AAZ3RDW8</accession>
<name>A0AAZ3RDW8_ONCTS</name>
<evidence type="ECO:0000259" key="8">
    <source>
        <dbReference type="Pfam" id="PF21002"/>
    </source>
</evidence>
<reference evidence="10" key="1">
    <citation type="journal article" date="2018" name="PLoS ONE">
        <title>Chinook salmon (Oncorhynchus tshawytscha) genome and transcriptome.</title>
        <authorList>
            <person name="Christensen K.A."/>
            <person name="Leong J.S."/>
            <person name="Sakhrani D."/>
            <person name="Biagi C.A."/>
            <person name="Minkley D.R."/>
            <person name="Withler R.E."/>
            <person name="Rondeau E.B."/>
            <person name="Koop B.F."/>
            <person name="Devlin R.H."/>
        </authorList>
    </citation>
    <scope>NUCLEOTIDE SEQUENCE [LARGE SCALE GENOMIC DNA]</scope>
</reference>
<comment type="subcellular location">
    <subcellularLocation>
        <location evidence="1">Endomembrane system</location>
    </subcellularLocation>
</comment>
<dbReference type="PANTHER" id="PTHR28556">
    <property type="entry name" value="TRANSMEMBRANE PROTEIN 106B"/>
    <property type="match status" value="1"/>
</dbReference>
<dbReference type="AlphaFoldDB" id="A0AAZ3RDW8"/>
<evidence type="ECO:0000256" key="1">
    <source>
        <dbReference type="ARBA" id="ARBA00004308"/>
    </source>
</evidence>
<evidence type="ECO:0000256" key="3">
    <source>
        <dbReference type="ARBA" id="ARBA00022692"/>
    </source>
</evidence>
<evidence type="ECO:0008006" key="11">
    <source>
        <dbReference type="Google" id="ProtNLM"/>
    </source>
</evidence>
<feature type="transmembrane region" description="Helical" evidence="6">
    <location>
        <begin position="110"/>
        <end position="131"/>
    </location>
</feature>
<feature type="domain" description="Transmembrane protein 106 C-terminal" evidence="7">
    <location>
        <begin position="132"/>
        <end position="268"/>
    </location>
</feature>
<reference evidence="9" key="2">
    <citation type="submission" date="2025-08" db="UniProtKB">
        <authorList>
            <consortium name="Ensembl"/>
        </authorList>
    </citation>
    <scope>IDENTIFICATION</scope>
</reference>
<dbReference type="Pfam" id="PF21002">
    <property type="entry name" value="TMEM106_N"/>
    <property type="match status" value="1"/>
</dbReference>
<keyword evidence="5 6" id="KW-0472">Membrane</keyword>
<organism evidence="9 10">
    <name type="scientific">Oncorhynchus tshawytscha</name>
    <name type="common">Chinook salmon</name>
    <name type="synonym">Salmo tshawytscha</name>
    <dbReference type="NCBI Taxonomy" id="74940"/>
    <lineage>
        <taxon>Eukaryota</taxon>
        <taxon>Metazoa</taxon>
        <taxon>Chordata</taxon>
        <taxon>Craniata</taxon>
        <taxon>Vertebrata</taxon>
        <taxon>Euteleostomi</taxon>
        <taxon>Actinopterygii</taxon>
        <taxon>Neopterygii</taxon>
        <taxon>Teleostei</taxon>
        <taxon>Protacanthopterygii</taxon>
        <taxon>Salmoniformes</taxon>
        <taxon>Salmonidae</taxon>
        <taxon>Salmoninae</taxon>
        <taxon>Oncorhynchus</taxon>
    </lineage>
</organism>
<dbReference type="GO" id="GO:0012505">
    <property type="term" value="C:endomembrane system"/>
    <property type="evidence" value="ECO:0007669"/>
    <property type="project" value="UniProtKB-SubCell"/>
</dbReference>
<evidence type="ECO:0000256" key="5">
    <source>
        <dbReference type="ARBA" id="ARBA00023136"/>
    </source>
</evidence>
<dbReference type="Pfam" id="PF07092">
    <property type="entry name" value="TMEM106"/>
    <property type="match status" value="1"/>
</dbReference>
<evidence type="ECO:0000313" key="10">
    <source>
        <dbReference type="Proteomes" id="UP000694402"/>
    </source>
</evidence>
<evidence type="ECO:0000256" key="2">
    <source>
        <dbReference type="ARBA" id="ARBA00008111"/>
    </source>
</evidence>
<dbReference type="Ensembl" id="ENSOTST00005154497.1">
    <property type="protein sequence ID" value="ENSOTSP00005139481.1"/>
    <property type="gene ID" value="ENSOTSG00005051720.1"/>
</dbReference>
<sequence>MADAPFLTADGVVFPFLPADRTVFQTMVTVGHPSASKEGTEAIVPQEQDPEKRRFRSHSQLYGAIRDSIGNVGDNCPTCRGIGRIPRKHDQLVAVISCSDKRLRPSHTKLYVCISVVLCLLICFLILFFLFPRSISLSPVTVQSVMVFFTPNKVEMQVTNVFNFTNDNFAEMEVLDFDMQVLIDETVMGRIKISNMTSVKSRSEKLYTVVIPIIIEDPGLNNYCKSTSIRIHTLFLLLQMTMNVSYLAHSEQLSKDSFEYIDCGANTTIPHPIGQMIFER</sequence>
<dbReference type="Proteomes" id="UP000694402">
    <property type="component" value="Unassembled WGS sequence"/>
</dbReference>
<evidence type="ECO:0000256" key="4">
    <source>
        <dbReference type="ARBA" id="ARBA00022989"/>
    </source>
</evidence>
<proteinExistence type="inferred from homology"/>
<protein>
    <recommendedName>
        <fullName evidence="11">Transmembrane protein 106B</fullName>
    </recommendedName>
</protein>
<evidence type="ECO:0000313" key="9">
    <source>
        <dbReference type="Ensembl" id="ENSOTSP00005139481.1"/>
    </source>
</evidence>
<comment type="similarity">
    <text evidence="2">Belongs to the TMEM106 family.</text>
</comment>
<dbReference type="GeneTree" id="ENSGT00940000166248"/>
<evidence type="ECO:0000256" key="6">
    <source>
        <dbReference type="SAM" id="Phobius"/>
    </source>
</evidence>
<evidence type="ECO:0000259" key="7">
    <source>
        <dbReference type="Pfam" id="PF07092"/>
    </source>
</evidence>
<dbReference type="InterPro" id="IPR048511">
    <property type="entry name" value="TMEM106_N"/>
</dbReference>
<keyword evidence="4 6" id="KW-1133">Transmembrane helix</keyword>
<dbReference type="InterPro" id="IPR048509">
    <property type="entry name" value="TMEM106_C"/>
</dbReference>
<keyword evidence="3 6" id="KW-0812">Transmembrane</keyword>
<keyword evidence="10" id="KW-1185">Reference proteome</keyword>